<reference evidence="1" key="1">
    <citation type="journal article" date="2021" name="PeerJ">
        <title>Extensive microbial diversity within the chicken gut microbiome revealed by metagenomics and culture.</title>
        <authorList>
            <person name="Gilroy R."/>
            <person name="Ravi A."/>
            <person name="Getino M."/>
            <person name="Pursley I."/>
            <person name="Horton D.L."/>
            <person name="Alikhan N.F."/>
            <person name="Baker D."/>
            <person name="Gharbi K."/>
            <person name="Hall N."/>
            <person name="Watson M."/>
            <person name="Adriaenssens E.M."/>
            <person name="Foster-Nyarko E."/>
            <person name="Jarju S."/>
            <person name="Secka A."/>
            <person name="Antonio M."/>
            <person name="Oren A."/>
            <person name="Chaudhuri R.R."/>
            <person name="La Ragione R."/>
            <person name="Hildebrand F."/>
            <person name="Pallen M.J."/>
        </authorList>
    </citation>
    <scope>NUCLEOTIDE SEQUENCE</scope>
    <source>
        <strain evidence="1">CHK199-9574</strain>
    </source>
</reference>
<dbReference type="Proteomes" id="UP000824135">
    <property type="component" value="Unassembled WGS sequence"/>
</dbReference>
<organism evidence="1 2">
    <name type="scientific">Candidatus Borkfalkia excrementavium</name>
    <dbReference type="NCBI Taxonomy" id="2838505"/>
    <lineage>
        <taxon>Bacteria</taxon>
        <taxon>Bacillati</taxon>
        <taxon>Bacillota</taxon>
        <taxon>Clostridia</taxon>
        <taxon>Christensenellales</taxon>
        <taxon>Christensenellaceae</taxon>
        <taxon>Candidatus Borkfalkia</taxon>
    </lineage>
</organism>
<gene>
    <name evidence="1" type="ORF">H9728_04590</name>
</gene>
<reference evidence="1" key="2">
    <citation type="submission" date="2021-04" db="EMBL/GenBank/DDBJ databases">
        <authorList>
            <person name="Gilroy R."/>
        </authorList>
    </citation>
    <scope>NUCLEOTIDE SEQUENCE</scope>
    <source>
        <strain evidence="1">CHK199-9574</strain>
    </source>
</reference>
<dbReference type="EMBL" id="DXCO01000034">
    <property type="protein sequence ID" value="HIY78301.1"/>
    <property type="molecule type" value="Genomic_DNA"/>
</dbReference>
<proteinExistence type="predicted"/>
<evidence type="ECO:0000313" key="2">
    <source>
        <dbReference type="Proteomes" id="UP000824135"/>
    </source>
</evidence>
<protein>
    <submittedName>
        <fullName evidence="1">Uncharacterized protein</fullName>
    </submittedName>
</protein>
<comment type="caution">
    <text evidence="1">The sequence shown here is derived from an EMBL/GenBank/DDBJ whole genome shotgun (WGS) entry which is preliminary data.</text>
</comment>
<dbReference type="AlphaFoldDB" id="A0A9D2CGG8"/>
<accession>A0A9D2CGG8</accession>
<dbReference type="GO" id="GO:0005975">
    <property type="term" value="P:carbohydrate metabolic process"/>
    <property type="evidence" value="ECO:0007669"/>
    <property type="project" value="InterPro"/>
</dbReference>
<name>A0A9D2CGG8_9FIRM</name>
<sequence length="653" mass="74941">MRKSVKETARSVRKLRETGILIDDITVSYTLMRDDVTRGEKPQGTPYLSRRAKFDENFYSAETGATLSVKEREGAFVFLLKTEREDLSEFGLNLPFNFMGKKNAGGWKNQYLFNSPYASENNGLIYCYFTSPGKESLMLSFDSPADGWKMDYSLFLGGHYFDNLKALANFDRAYGTGSHRKTLRLSLFACKDLEDGLAKLAERRKIPALYYGQNGGQVGSRVRIRVFGECDSVRCGRKTYTPENGRFDFTIGREGTSFLVPYYRGKRGYGASLYGWEDLFRLWKKTMDSVTEEDLVFTDGNLCEHQCWVSAMLRYMMRFGANKKYERAVKKELAAITARDEKQALPRQTIWYKPHGGFPAYNVYESGRMQEQFFGITILLDAYRYFGIRKYLDYAVRSLKSVLRLCQKEDGRLARADTGEDYTTVCCPMIPVCDMANFLKDKDEKSASYFRDAAAKMAAYLFGRGMNFPTEGGVSDLAETEMEEGSISCTALALLYYCAHIERRDEYIAKAKEIMDVHDKWVIGTPLAPMFFSTLRWWETKWEGDEDGNALCCGHAWTIWRAEADYWYAHLTGDREYLRRARNGFASNFAKTDKKGKMYSVFQPDYITGGGFTDRCEQVEFRIARGFPRRSDSGLSRYAWLRAAESLFNDGVF</sequence>
<dbReference type="SUPFAM" id="SSF48208">
    <property type="entry name" value="Six-hairpin glycosidases"/>
    <property type="match status" value="1"/>
</dbReference>
<evidence type="ECO:0000313" key="1">
    <source>
        <dbReference type="EMBL" id="HIY78301.1"/>
    </source>
</evidence>
<dbReference type="InterPro" id="IPR008928">
    <property type="entry name" value="6-hairpin_glycosidase_sf"/>
</dbReference>